<protein>
    <submittedName>
        <fullName evidence="1">Uncharacterized protein</fullName>
    </submittedName>
</protein>
<dbReference type="VEuPathDB" id="FungiDB:CNBG_3770"/>
<proteinExistence type="predicted"/>
<keyword evidence="2" id="KW-1185">Reference proteome</keyword>
<dbReference type="AlphaFoldDB" id="A0A095EM74"/>
<dbReference type="EMBL" id="CP025769">
    <property type="protein sequence ID" value="KGB78208.1"/>
    <property type="molecule type" value="Genomic_DNA"/>
</dbReference>
<reference evidence="1 2" key="1">
    <citation type="journal article" date="2011" name="MBio">
        <title>Genome variation in Cryptococcus gattii, an emerging pathogen of immunocompetent hosts.</title>
        <authorList>
            <person name="D'Souza C.A."/>
            <person name="Kronstad J.W."/>
            <person name="Taylor G."/>
            <person name="Warren R."/>
            <person name="Yuen M."/>
            <person name="Hu G."/>
            <person name="Jung W.H."/>
            <person name="Sham A."/>
            <person name="Kidd S.E."/>
            <person name="Tangen K."/>
            <person name="Lee N."/>
            <person name="Zeilmaker T."/>
            <person name="Sawkins J."/>
            <person name="McVicker G."/>
            <person name="Shah S."/>
            <person name="Gnerre S."/>
            <person name="Griggs A."/>
            <person name="Zeng Q."/>
            <person name="Bartlett K."/>
            <person name="Li W."/>
            <person name="Wang X."/>
            <person name="Heitman J."/>
            <person name="Stajich J.E."/>
            <person name="Fraser J.A."/>
            <person name="Meyer W."/>
            <person name="Carter D."/>
            <person name="Schein J."/>
            <person name="Krzywinski M."/>
            <person name="Kwon-Chung K.J."/>
            <person name="Varma A."/>
            <person name="Wang J."/>
            <person name="Brunham R."/>
            <person name="Fyfe M."/>
            <person name="Ouellette B.F."/>
            <person name="Siddiqui A."/>
            <person name="Marra M."/>
            <person name="Jones S."/>
            <person name="Holt R."/>
            <person name="Birren B.W."/>
            <person name="Galagan J.E."/>
            <person name="Cuomo C.A."/>
        </authorList>
    </citation>
    <scope>NUCLEOTIDE SEQUENCE [LARGE SCALE GENOMIC DNA]</scope>
    <source>
        <strain evidence="1 2">R265</strain>
    </source>
</reference>
<accession>A0A095EM74</accession>
<dbReference type="OMA" id="KRFFEIW"/>
<organism evidence="1 2">
    <name type="scientific">Cryptococcus deuterogattii (strain R265)</name>
    <name type="common">Cryptococcus gattii VGII (strain R265)</name>
    <dbReference type="NCBI Taxonomy" id="294750"/>
    <lineage>
        <taxon>Eukaryota</taxon>
        <taxon>Fungi</taxon>
        <taxon>Dikarya</taxon>
        <taxon>Basidiomycota</taxon>
        <taxon>Agaricomycotina</taxon>
        <taxon>Tremellomycetes</taxon>
        <taxon>Tremellales</taxon>
        <taxon>Cryptococcaceae</taxon>
        <taxon>Cryptococcus</taxon>
        <taxon>Cryptococcus gattii species complex</taxon>
    </lineage>
</organism>
<dbReference type="RefSeq" id="XP_062883971.1">
    <property type="nucleotide sequence ID" value="XM_063027753.1"/>
</dbReference>
<dbReference type="OrthoDB" id="2107880at2759"/>
<reference evidence="1 2" key="2">
    <citation type="journal article" date="2018" name="Proc. Natl. Acad. Sci.">
        <title>RNAi is a critical determinant of centromere evolution in closely related fungi.</title>
        <authorList>
            <person name="Yadav V."/>
            <person name="Sun S."/>
            <person name="Billmyre R.B."/>
            <person name="Thimmappa B.C."/>
            <person name="Shea T."/>
            <person name="Lintner R."/>
            <person name="Bakkeren G."/>
            <person name="Cuomo C.A."/>
            <person name="Heitman J."/>
            <person name="Sanyal K."/>
        </authorList>
    </citation>
    <scope>NUCLEOTIDE SEQUENCE [LARGE SCALE GENOMIC DNA]</scope>
    <source>
        <strain evidence="1 2">R265</strain>
    </source>
</reference>
<gene>
    <name evidence="1" type="ORF">CNBG_3770</name>
</gene>
<dbReference type="GeneID" id="88180028"/>
<dbReference type="KEGG" id="cdeu:CNBG_3770"/>
<evidence type="ECO:0000313" key="2">
    <source>
        <dbReference type="Proteomes" id="UP000029445"/>
    </source>
</evidence>
<name>A0A095EM74_CRYD2</name>
<dbReference type="Proteomes" id="UP000029445">
    <property type="component" value="Chromosome 11"/>
</dbReference>
<sequence>MSSPIALRISQLKPIVRSFPRSPLSEPTQISEAWVSILDRTLASDAAASTSSQANSSQATLAALREAGQQQRLVQFKASVERLKAGNAMRDYPLSKSLLTPPNDELFYTRARNAIHNAEQGIRRPWWKVFFNVKGAE</sequence>
<dbReference type="HOGENOM" id="CLU_1875349_0_0_1"/>
<evidence type="ECO:0000313" key="1">
    <source>
        <dbReference type="EMBL" id="KGB78208.1"/>
    </source>
</evidence>